<feature type="chain" id="PRO_5029717490" evidence="1">
    <location>
        <begin position="24"/>
        <end position="343"/>
    </location>
</feature>
<dbReference type="OrthoDB" id="5949187at2759"/>
<evidence type="ECO:0000313" key="2">
    <source>
        <dbReference type="EMBL" id="KAF6034788.1"/>
    </source>
</evidence>
<comment type="caution">
    <text evidence="2">The sequence shown here is derived from an EMBL/GenBank/DDBJ whole genome shotgun (WGS) entry which is preliminary data.</text>
</comment>
<evidence type="ECO:0000256" key="1">
    <source>
        <dbReference type="SAM" id="SignalP"/>
    </source>
</evidence>
<dbReference type="Pfam" id="PF15882">
    <property type="entry name" value="DUF4735"/>
    <property type="match status" value="1"/>
</dbReference>
<organism evidence="2 3">
    <name type="scientific">Bugula neritina</name>
    <name type="common">Brown bryozoan</name>
    <name type="synonym">Sertularia neritina</name>
    <dbReference type="NCBI Taxonomy" id="10212"/>
    <lineage>
        <taxon>Eukaryota</taxon>
        <taxon>Metazoa</taxon>
        <taxon>Spiralia</taxon>
        <taxon>Lophotrochozoa</taxon>
        <taxon>Bryozoa</taxon>
        <taxon>Gymnolaemata</taxon>
        <taxon>Cheilostomatida</taxon>
        <taxon>Flustrina</taxon>
        <taxon>Buguloidea</taxon>
        <taxon>Bugulidae</taxon>
        <taxon>Bugula</taxon>
    </lineage>
</organism>
<protein>
    <submittedName>
        <fullName evidence="2">C16orf89</fullName>
    </submittedName>
</protein>
<dbReference type="EMBL" id="VXIV02000996">
    <property type="protein sequence ID" value="KAF6034788.1"/>
    <property type="molecule type" value="Genomic_DNA"/>
</dbReference>
<keyword evidence="3" id="KW-1185">Reference proteome</keyword>
<dbReference type="PANTHER" id="PTHR33539">
    <property type="entry name" value="UPF0764 PROTEIN C16ORF89"/>
    <property type="match status" value="1"/>
</dbReference>
<keyword evidence="1" id="KW-0732">Signal</keyword>
<dbReference type="AlphaFoldDB" id="A0A7J7KB08"/>
<reference evidence="2" key="1">
    <citation type="submission" date="2020-06" db="EMBL/GenBank/DDBJ databases">
        <title>Draft genome of Bugula neritina, a colonial animal packing powerful symbionts and potential medicines.</title>
        <authorList>
            <person name="Rayko M."/>
        </authorList>
    </citation>
    <scope>NUCLEOTIDE SEQUENCE [LARGE SCALE GENOMIC DNA]</scope>
    <source>
        <strain evidence="2">Kwan_BN1</strain>
    </source>
</reference>
<sequence length="343" mass="38748">MKAQLEVKWLLFVLLTQVGVSESLPDAGVTELELPGRLQHLISHYAKNPDGVNVDGLYGLRIAQGALAAAVKRLSSTAKPDVHLVSVLTNITKILDKVCRESQAKIKVSEASYYESFKPVLDTPYPVTGQVKDLSKHTDSQTQSKQPVHRYDEHHGDICYTKLLGTYHNTDTDTVYHKCYIDDDCLNLMMEGGQRRYVLTHQLLYFMLAQKVGCTDKINSAIKPLSLNHLEQRFCEKIWTENEQLYTNTSPHIRFFDLDLFIEQGVLCAMQGYGEIITLSKLRAVLSYQDRATGCYGPAFRHLGGKRWNITKRKEKADVDRCLAHTTGLAAAYLALSINKYYT</sequence>
<dbReference type="GO" id="GO:0016020">
    <property type="term" value="C:membrane"/>
    <property type="evidence" value="ECO:0007669"/>
    <property type="project" value="TreeGrafter"/>
</dbReference>
<dbReference type="PANTHER" id="PTHR33539:SF1">
    <property type="entry name" value="UPF0764 PROTEIN C16ORF89"/>
    <property type="match status" value="1"/>
</dbReference>
<accession>A0A7J7KB08</accession>
<dbReference type="Proteomes" id="UP000593567">
    <property type="component" value="Unassembled WGS sequence"/>
</dbReference>
<feature type="signal peptide" evidence="1">
    <location>
        <begin position="1"/>
        <end position="23"/>
    </location>
</feature>
<name>A0A7J7KB08_BUGNE</name>
<proteinExistence type="predicted"/>
<dbReference type="InterPro" id="IPR031751">
    <property type="entry name" value="DUF4735"/>
</dbReference>
<evidence type="ECO:0000313" key="3">
    <source>
        <dbReference type="Proteomes" id="UP000593567"/>
    </source>
</evidence>
<dbReference type="GO" id="GO:0005829">
    <property type="term" value="C:cytosol"/>
    <property type="evidence" value="ECO:0007669"/>
    <property type="project" value="TreeGrafter"/>
</dbReference>
<gene>
    <name evidence="2" type="ORF">EB796_006903</name>
</gene>